<dbReference type="Proteomes" id="UP000291124">
    <property type="component" value="Chromosome"/>
</dbReference>
<organism evidence="1 2">
    <name type="scientific">Flavobacterium nackdongense</name>
    <dbReference type="NCBI Taxonomy" id="2547394"/>
    <lineage>
        <taxon>Bacteria</taxon>
        <taxon>Pseudomonadati</taxon>
        <taxon>Bacteroidota</taxon>
        <taxon>Flavobacteriia</taxon>
        <taxon>Flavobacteriales</taxon>
        <taxon>Flavobacteriaceae</taxon>
        <taxon>Flavobacterium</taxon>
    </lineage>
</organism>
<dbReference type="AlphaFoldDB" id="A0A4P6Y7V9"/>
<evidence type="ECO:0000313" key="1">
    <source>
        <dbReference type="EMBL" id="QBN18809.1"/>
    </source>
</evidence>
<dbReference type="OrthoDB" id="9909876at2"/>
<gene>
    <name evidence="1" type="ORF">E1750_08325</name>
</gene>
<dbReference type="RefSeq" id="WP_133276331.1">
    <property type="nucleotide sequence ID" value="NZ_CP037933.1"/>
</dbReference>
<keyword evidence="2" id="KW-1185">Reference proteome</keyword>
<reference evidence="2" key="1">
    <citation type="submission" date="2019-03" db="EMBL/GenBank/DDBJ databases">
        <title>Flavobacterium sp.</title>
        <authorList>
            <person name="Kim H."/>
        </authorList>
    </citation>
    <scope>NUCLEOTIDE SEQUENCE [LARGE SCALE GENOMIC DNA]</scope>
    <source>
        <strain evidence="2">GS13</strain>
    </source>
</reference>
<name>A0A4P6Y7V9_9FLAO</name>
<dbReference type="KEGG" id="fnk:E1750_08325"/>
<accession>A0A4P6Y7V9</accession>
<proteinExistence type="predicted"/>
<protein>
    <submittedName>
        <fullName evidence="1">Uncharacterized protein</fullName>
    </submittedName>
</protein>
<sequence>MKTIEKESLETIPSLDLSYVIFFWKEYEPNSVLIAYKELVKRGYPISGNFYDKMAEFRKKHPFSAAENEVL</sequence>
<evidence type="ECO:0000313" key="2">
    <source>
        <dbReference type="Proteomes" id="UP000291124"/>
    </source>
</evidence>
<dbReference type="EMBL" id="CP037933">
    <property type="protein sequence ID" value="QBN18809.1"/>
    <property type="molecule type" value="Genomic_DNA"/>
</dbReference>